<protein>
    <submittedName>
        <fullName evidence="1">Low-density lipoprotein receptor-related protein 8-like</fullName>
    </submittedName>
</protein>
<gene>
    <name evidence="1" type="ORF">PHPALM_37703</name>
</gene>
<sequence>MNGYLATAIKGVNAEQEHVKCAHFSRILATPEEYMQATNLTEENYGVASLPVREEVTTVKGALRSCFDICAGVMELWHQRRSTVESGQFEREHRRYATKEGGQVVKQVMSPRRTPARKSRPVSLLGR</sequence>
<keyword evidence="2" id="KW-1185">Reference proteome</keyword>
<comment type="caution">
    <text evidence="1">The sequence shown here is derived from an EMBL/GenBank/DDBJ whole genome shotgun (WGS) entry which is preliminary data.</text>
</comment>
<organism evidence="1 2">
    <name type="scientific">Phytophthora palmivora</name>
    <dbReference type="NCBI Taxonomy" id="4796"/>
    <lineage>
        <taxon>Eukaryota</taxon>
        <taxon>Sar</taxon>
        <taxon>Stramenopiles</taxon>
        <taxon>Oomycota</taxon>
        <taxon>Peronosporomycetes</taxon>
        <taxon>Peronosporales</taxon>
        <taxon>Peronosporaceae</taxon>
        <taxon>Phytophthora</taxon>
    </lineage>
</organism>
<keyword evidence="1" id="KW-0449">Lipoprotein</keyword>
<reference evidence="1 2" key="1">
    <citation type="journal article" date="2017" name="Genome Biol. Evol.">
        <title>Phytophthora megakarya and P. palmivora, closely related causal agents of cacao black pod rot, underwent increases in genome sizes and gene numbers by different mechanisms.</title>
        <authorList>
            <person name="Ali S.S."/>
            <person name="Shao J."/>
            <person name="Lary D.J."/>
            <person name="Kronmiller B."/>
            <person name="Shen D."/>
            <person name="Strem M.D."/>
            <person name="Amoako-Attah I."/>
            <person name="Akrofi A.Y."/>
            <person name="Begoude B.A."/>
            <person name="Ten Hoopen G.M."/>
            <person name="Coulibaly K."/>
            <person name="Kebe B.I."/>
            <person name="Melnick R.L."/>
            <person name="Guiltinan M.J."/>
            <person name="Tyler B.M."/>
            <person name="Meinhardt L.W."/>
            <person name="Bailey B.A."/>
        </authorList>
    </citation>
    <scope>NUCLEOTIDE SEQUENCE [LARGE SCALE GENOMIC DNA]</scope>
    <source>
        <strain evidence="2">sbr112.9</strain>
    </source>
</reference>
<proteinExistence type="predicted"/>
<dbReference type="Proteomes" id="UP000237271">
    <property type="component" value="Unassembled WGS sequence"/>
</dbReference>
<keyword evidence="1" id="KW-0675">Receptor</keyword>
<dbReference type="EMBL" id="NCKW01020536">
    <property type="protein sequence ID" value="POM57743.1"/>
    <property type="molecule type" value="Genomic_DNA"/>
</dbReference>
<accession>A0A2P4WWR6</accession>
<name>A0A2P4WWR6_9STRA</name>
<evidence type="ECO:0000313" key="1">
    <source>
        <dbReference type="EMBL" id="POM57743.1"/>
    </source>
</evidence>
<dbReference type="AlphaFoldDB" id="A0A2P4WWR6"/>
<evidence type="ECO:0000313" key="2">
    <source>
        <dbReference type="Proteomes" id="UP000237271"/>
    </source>
</evidence>